<dbReference type="KEGG" id="gsn:YC6258_05817"/>
<protein>
    <submittedName>
        <fullName evidence="1">Uncharacterized protein</fullName>
    </submittedName>
</protein>
<proteinExistence type="predicted"/>
<dbReference type="AlphaFoldDB" id="A0A0C5W5H2"/>
<reference evidence="1 2" key="1">
    <citation type="submission" date="2014-01" db="EMBL/GenBank/DDBJ databases">
        <title>Full genme sequencing of cellulolytic bacterium Gynuella sunshinyii YC6258T gen. nov., sp. nov.</title>
        <authorList>
            <person name="Khan H."/>
            <person name="Chung E.J."/>
            <person name="Chung Y.R."/>
        </authorList>
    </citation>
    <scope>NUCLEOTIDE SEQUENCE [LARGE SCALE GENOMIC DNA]</scope>
    <source>
        <strain evidence="1 2">YC6258</strain>
    </source>
</reference>
<evidence type="ECO:0000313" key="1">
    <source>
        <dbReference type="EMBL" id="AJQ97844.1"/>
    </source>
</evidence>
<evidence type="ECO:0000313" key="2">
    <source>
        <dbReference type="Proteomes" id="UP000032266"/>
    </source>
</evidence>
<keyword evidence="2" id="KW-1185">Reference proteome</keyword>
<name>A0A0C5W5H2_9GAMM</name>
<sequence length="38" mass="4128">MDISPALALVIGSRMNAVSEAFEFNMENVSPGLLLDKF</sequence>
<dbReference type="EMBL" id="CP007142">
    <property type="protein sequence ID" value="AJQ97844.1"/>
    <property type="molecule type" value="Genomic_DNA"/>
</dbReference>
<organism evidence="1 2">
    <name type="scientific">Gynuella sunshinyii YC6258</name>
    <dbReference type="NCBI Taxonomy" id="1445510"/>
    <lineage>
        <taxon>Bacteria</taxon>
        <taxon>Pseudomonadati</taxon>
        <taxon>Pseudomonadota</taxon>
        <taxon>Gammaproteobacteria</taxon>
        <taxon>Oceanospirillales</taxon>
        <taxon>Saccharospirillaceae</taxon>
        <taxon>Gynuella</taxon>
    </lineage>
</organism>
<accession>A0A0C5W5H2</accession>
<gene>
    <name evidence="1" type="ORF">YC6258_05817</name>
</gene>
<dbReference type="HOGENOM" id="CLU_3328508_0_0_6"/>
<dbReference type="Proteomes" id="UP000032266">
    <property type="component" value="Chromosome"/>
</dbReference>